<organism evidence="1 2">
    <name type="scientific">Psilocybe cf. subviscida</name>
    <dbReference type="NCBI Taxonomy" id="2480587"/>
    <lineage>
        <taxon>Eukaryota</taxon>
        <taxon>Fungi</taxon>
        <taxon>Dikarya</taxon>
        <taxon>Basidiomycota</taxon>
        <taxon>Agaricomycotina</taxon>
        <taxon>Agaricomycetes</taxon>
        <taxon>Agaricomycetidae</taxon>
        <taxon>Agaricales</taxon>
        <taxon>Agaricineae</taxon>
        <taxon>Strophariaceae</taxon>
        <taxon>Psilocybe</taxon>
    </lineage>
</organism>
<dbReference type="Proteomes" id="UP000567179">
    <property type="component" value="Unassembled WGS sequence"/>
</dbReference>
<accession>A0A8H5F363</accession>
<comment type="caution">
    <text evidence="1">The sequence shown here is derived from an EMBL/GenBank/DDBJ whole genome shotgun (WGS) entry which is preliminary data.</text>
</comment>
<protein>
    <recommendedName>
        <fullName evidence="3">F-box domain-containing protein</fullName>
    </recommendedName>
</protein>
<evidence type="ECO:0008006" key="3">
    <source>
        <dbReference type="Google" id="ProtNLM"/>
    </source>
</evidence>
<proteinExistence type="predicted"/>
<name>A0A8H5F363_9AGAR</name>
<evidence type="ECO:0000313" key="2">
    <source>
        <dbReference type="Proteomes" id="UP000567179"/>
    </source>
</evidence>
<dbReference type="EMBL" id="JAACJJ010000028">
    <property type="protein sequence ID" value="KAF5322031.1"/>
    <property type="molecule type" value="Genomic_DNA"/>
</dbReference>
<evidence type="ECO:0000313" key="1">
    <source>
        <dbReference type="EMBL" id="KAF5322031.1"/>
    </source>
</evidence>
<sequence>MPRIEEVEQLLARLKVEEREINARINEAHDPFNAKLPVEIVSDIFLQVVQPLSRNQDKGRVHDGDAENTWYAPVTVPISLNRATESAMELAFVCRSWRNFVFSVPALWASIEVDLSSALQDRDLEVLDNLLMLSGQHPLTISFTCLDSLTPFNTPVPITKHWRDVFDRILGSSYRWIELQTRLPPGLTSELRTELGQPGLIRHNLKRLSINMPGGISFDPSNTMDQINIDWGCVTHLHTKFFMSFSDLTHLRTAGFTYQDIIATLQVAPMLTHLTIDDIPDHPDYSAFGNVIHARLQYLEVHCLIEANAVPILNLLTFPGLLELIHSDEMPMTVERVLPKSFMRQLVVLKRLEWHALSRREWAREAVDMLETVPLLQVLETKLIHDNTEGSDVEYPDVDALMEALSQDAAAHSDFLPHLRSLSLSGEILSAGPTYQLSFRAL</sequence>
<keyword evidence="2" id="KW-1185">Reference proteome</keyword>
<gene>
    <name evidence="1" type="ORF">D9619_002224</name>
</gene>
<dbReference type="AlphaFoldDB" id="A0A8H5F363"/>
<dbReference type="OrthoDB" id="2837156at2759"/>
<reference evidence="1 2" key="1">
    <citation type="journal article" date="2020" name="ISME J.">
        <title>Uncovering the hidden diversity of litter-decomposition mechanisms in mushroom-forming fungi.</title>
        <authorList>
            <person name="Floudas D."/>
            <person name="Bentzer J."/>
            <person name="Ahren D."/>
            <person name="Johansson T."/>
            <person name="Persson P."/>
            <person name="Tunlid A."/>
        </authorList>
    </citation>
    <scope>NUCLEOTIDE SEQUENCE [LARGE SCALE GENOMIC DNA]</scope>
    <source>
        <strain evidence="1 2">CBS 101986</strain>
    </source>
</reference>